<comment type="subcellular location">
    <subcellularLocation>
        <location evidence="1">Cell membrane</location>
        <topology evidence="1">Lipid-anchor</topology>
    </subcellularLocation>
</comment>
<keyword evidence="8" id="KW-0106">Calcium</keyword>
<evidence type="ECO:0000256" key="5">
    <source>
        <dbReference type="ARBA" id="ARBA00022723"/>
    </source>
</evidence>
<dbReference type="GO" id="GO:0005886">
    <property type="term" value="C:plasma membrane"/>
    <property type="evidence" value="ECO:0007669"/>
    <property type="project" value="UniProtKB-SubCell"/>
</dbReference>
<dbReference type="EMBL" id="KI517683">
    <property type="protein sequence ID" value="ESQ35989.1"/>
    <property type="molecule type" value="Genomic_DNA"/>
</dbReference>
<reference evidence="12 13" key="1">
    <citation type="journal article" date="2013" name="Front. Plant Sci.">
        <title>The Reference Genome of the Halophytic Plant Eutrema salsugineum.</title>
        <authorList>
            <person name="Yang R."/>
            <person name="Jarvis D.E."/>
            <person name="Chen H."/>
            <person name="Beilstein M.A."/>
            <person name="Grimwood J."/>
            <person name="Jenkins J."/>
            <person name="Shu S."/>
            <person name="Prochnik S."/>
            <person name="Xin M."/>
            <person name="Ma C."/>
            <person name="Schmutz J."/>
            <person name="Wing R.A."/>
            <person name="Mitchell-Olds T."/>
            <person name="Schumaker K.S."/>
            <person name="Wang X."/>
        </authorList>
    </citation>
    <scope>NUCLEOTIDE SEQUENCE [LARGE SCALE GENOMIC DNA]</scope>
</reference>
<dbReference type="InterPro" id="IPR035892">
    <property type="entry name" value="C2_domain_sf"/>
</dbReference>
<protein>
    <recommendedName>
        <fullName evidence="11">C2 domain-containing protein</fullName>
    </recommendedName>
</protein>
<dbReference type="CDD" id="cd01459">
    <property type="entry name" value="vWA_copine_like"/>
    <property type="match status" value="1"/>
</dbReference>
<dbReference type="GO" id="GO:0005544">
    <property type="term" value="F:calcium-dependent phospholipid binding"/>
    <property type="evidence" value="ECO:0007669"/>
    <property type="project" value="InterPro"/>
</dbReference>
<evidence type="ECO:0000256" key="3">
    <source>
        <dbReference type="ARBA" id="ARBA00022475"/>
    </source>
</evidence>
<dbReference type="GO" id="GO:0043069">
    <property type="term" value="P:negative regulation of programmed cell death"/>
    <property type="evidence" value="ECO:0007669"/>
    <property type="project" value="EnsemblPlants"/>
</dbReference>
<dbReference type="SUPFAM" id="SSF49562">
    <property type="entry name" value="C2 domain (Calcium/lipid-binding domain, CaLB)"/>
    <property type="match status" value="2"/>
</dbReference>
<dbReference type="SMART" id="SM00327">
    <property type="entry name" value="VWA"/>
    <property type="match status" value="1"/>
</dbReference>
<evidence type="ECO:0000313" key="12">
    <source>
        <dbReference type="EMBL" id="ESQ35989.1"/>
    </source>
</evidence>
<dbReference type="InterPro" id="IPR002035">
    <property type="entry name" value="VWF_A"/>
</dbReference>
<dbReference type="InterPro" id="IPR045052">
    <property type="entry name" value="Copine"/>
</dbReference>
<keyword evidence="13" id="KW-1185">Reference proteome</keyword>
<keyword evidence="4" id="KW-0519">Myristate</keyword>
<dbReference type="PROSITE" id="PS50004">
    <property type="entry name" value="C2"/>
    <property type="match status" value="2"/>
</dbReference>
<name>V4KXF8_EUTSA</name>
<keyword evidence="3" id="KW-1003">Cell membrane</keyword>
<dbReference type="OrthoDB" id="5855668at2759"/>
<dbReference type="PANTHER" id="PTHR10857">
    <property type="entry name" value="COPINE"/>
    <property type="match status" value="1"/>
</dbReference>
<dbReference type="STRING" id="72664.V4KXF8"/>
<dbReference type="GO" id="GO:0071277">
    <property type="term" value="P:cellular response to calcium ion"/>
    <property type="evidence" value="ECO:0007669"/>
    <property type="project" value="TreeGrafter"/>
</dbReference>
<dbReference type="AlphaFoldDB" id="V4KXF8"/>
<keyword evidence="7" id="KW-0611">Plant defense</keyword>
<evidence type="ECO:0000256" key="2">
    <source>
        <dbReference type="ARBA" id="ARBA00009048"/>
    </source>
</evidence>
<dbReference type="eggNOG" id="KOG1327">
    <property type="taxonomic scope" value="Eukaryota"/>
</dbReference>
<keyword evidence="10" id="KW-0449">Lipoprotein</keyword>
<evidence type="ECO:0000256" key="6">
    <source>
        <dbReference type="ARBA" id="ARBA00022737"/>
    </source>
</evidence>
<dbReference type="Pfam" id="PF07002">
    <property type="entry name" value="Copine"/>
    <property type="match status" value="1"/>
</dbReference>
<dbReference type="KEGG" id="eus:EUTSA_v10007173mg"/>
<dbReference type="InterPro" id="IPR010734">
    <property type="entry name" value="Copine_C"/>
</dbReference>
<dbReference type="InterPro" id="IPR036465">
    <property type="entry name" value="vWFA_dom_sf"/>
</dbReference>
<evidence type="ECO:0000313" key="13">
    <source>
        <dbReference type="Proteomes" id="UP000030689"/>
    </source>
</evidence>
<dbReference type="GO" id="GO:0046872">
    <property type="term" value="F:metal ion binding"/>
    <property type="evidence" value="ECO:0007669"/>
    <property type="project" value="UniProtKB-KW"/>
</dbReference>
<evidence type="ECO:0000256" key="4">
    <source>
        <dbReference type="ARBA" id="ARBA00022707"/>
    </source>
</evidence>
<dbReference type="GO" id="GO:0006952">
    <property type="term" value="P:defense response"/>
    <property type="evidence" value="ECO:0007669"/>
    <property type="project" value="UniProtKB-KW"/>
</dbReference>
<organism evidence="12 13">
    <name type="scientific">Eutrema salsugineum</name>
    <name type="common">Saltwater cress</name>
    <name type="synonym">Sisymbrium salsugineum</name>
    <dbReference type="NCBI Taxonomy" id="72664"/>
    <lineage>
        <taxon>Eukaryota</taxon>
        <taxon>Viridiplantae</taxon>
        <taxon>Streptophyta</taxon>
        <taxon>Embryophyta</taxon>
        <taxon>Tracheophyta</taxon>
        <taxon>Spermatophyta</taxon>
        <taxon>Magnoliopsida</taxon>
        <taxon>eudicotyledons</taxon>
        <taxon>Gunneridae</taxon>
        <taxon>Pentapetalae</taxon>
        <taxon>rosids</taxon>
        <taxon>malvids</taxon>
        <taxon>Brassicales</taxon>
        <taxon>Brassicaceae</taxon>
        <taxon>Eutremeae</taxon>
        <taxon>Eutrema</taxon>
    </lineage>
</organism>
<keyword evidence="5" id="KW-0479">Metal-binding</keyword>
<dbReference type="PANTHER" id="PTHR10857:SF120">
    <property type="entry name" value="PROTEIN BONZAI 3"/>
    <property type="match status" value="1"/>
</dbReference>
<dbReference type="SUPFAM" id="SSF53300">
    <property type="entry name" value="vWA-like"/>
    <property type="match status" value="1"/>
</dbReference>
<dbReference type="FunFam" id="2.60.40.150:FF:000168">
    <property type="entry name" value="Protein BONZAI 1"/>
    <property type="match status" value="1"/>
</dbReference>
<proteinExistence type="inferred from homology"/>
<dbReference type="InterPro" id="IPR000008">
    <property type="entry name" value="C2_dom"/>
</dbReference>
<dbReference type="SMART" id="SM00239">
    <property type="entry name" value="C2"/>
    <property type="match status" value="2"/>
</dbReference>
<evidence type="ECO:0000256" key="1">
    <source>
        <dbReference type="ARBA" id="ARBA00004193"/>
    </source>
</evidence>
<evidence type="ECO:0000256" key="9">
    <source>
        <dbReference type="ARBA" id="ARBA00023136"/>
    </source>
</evidence>
<keyword evidence="9" id="KW-0472">Membrane</keyword>
<dbReference type="InterPro" id="IPR037768">
    <property type="entry name" value="C2B_Copine"/>
</dbReference>
<keyword evidence="6" id="KW-0677">Repeat</keyword>
<dbReference type="CDD" id="cd04048">
    <property type="entry name" value="C2A_Copine"/>
    <property type="match status" value="1"/>
</dbReference>
<dbReference type="Proteomes" id="UP000030689">
    <property type="component" value="Unassembled WGS sequence"/>
</dbReference>
<dbReference type="OMA" id="EMAAQCV"/>
<comment type="similarity">
    <text evidence="2">Belongs to the copine family.</text>
</comment>
<feature type="domain" description="C2" evidence="11">
    <location>
        <begin position="33"/>
        <end position="166"/>
    </location>
</feature>
<feature type="domain" description="C2" evidence="11">
    <location>
        <begin position="179"/>
        <end position="303"/>
    </location>
</feature>
<dbReference type="FunFam" id="2.60.40.150:FF:000186">
    <property type="entry name" value="Protein BONZAI 3"/>
    <property type="match status" value="1"/>
</dbReference>
<gene>
    <name evidence="12" type="ORF">EUTSA_v10007173mg</name>
</gene>
<dbReference type="Gramene" id="ESQ35989">
    <property type="protein sequence ID" value="ESQ35989"/>
    <property type="gene ID" value="EUTSA_v10007173mg"/>
</dbReference>
<evidence type="ECO:0000259" key="11">
    <source>
        <dbReference type="PROSITE" id="PS50004"/>
    </source>
</evidence>
<evidence type="ECO:0000256" key="10">
    <source>
        <dbReference type="ARBA" id="ARBA00023288"/>
    </source>
</evidence>
<sequence length="584" mass="64256">MGNCLSGDVEGGKQAIGGVQQRPTSTTTNNAAHNDAVDFFFRSRGQFPLFSQIELSLSASNLIDRDITSKSDPMAVMYLRKKDGKLEEIGRTEVVLNSLNPKWIEKITVSFQFEAVQTLVFHVYDVDTRYHNVPVKTLKLKDQDYLGEATCVLSEIMTKPNRSVTLNLAGNFGAGVSRKLGTLSVQAEETVASKTVVEMDFRCVNLDNKDLFSKSDPFLRISRIVENSVAVPICRTEVVDNNLNPVWRPVCLTMQQFGSKDTPLVIECFDFNSNGNHELIGTTEKSVAELERLSLHKEVARFVYPSTSHGRNKVLKGQLIVDRFVEKVQYSFLDYISSGFELNFMVAVDFTASNGDPRTSSSLHYNDPSGRLNSYQKAIMEVGEVIQFYDSDRRFPAWGFGGRIADGSVSHAFNLNGASYGDEVVGVEGIMTAYASALHNVALAGPTLFSHVVDRAAHIASQSLSQNNPKYFVLLIITDGVLTDMAGTLDALVRASDLPLSVLIVGVGNADFKQMEILDADKGRRLESSTGRIATRDIVQFVPMREVHSGQVSVVQALLEELPGQFLSYVRSRNINPVGAPPAT</sequence>
<evidence type="ECO:0000256" key="8">
    <source>
        <dbReference type="ARBA" id="ARBA00022837"/>
    </source>
</evidence>
<evidence type="ECO:0000256" key="7">
    <source>
        <dbReference type="ARBA" id="ARBA00022821"/>
    </source>
</evidence>
<dbReference type="GO" id="GO:0090332">
    <property type="term" value="P:stomatal closure"/>
    <property type="evidence" value="ECO:0007669"/>
    <property type="project" value="EnsemblPlants"/>
</dbReference>
<dbReference type="Pfam" id="PF00168">
    <property type="entry name" value="C2"/>
    <property type="match status" value="2"/>
</dbReference>
<accession>V4KXF8</accession>
<dbReference type="CDD" id="cd04047">
    <property type="entry name" value="C2B_Copine"/>
    <property type="match status" value="1"/>
</dbReference>
<dbReference type="Gene3D" id="2.60.40.150">
    <property type="entry name" value="C2 domain"/>
    <property type="match status" value="2"/>
</dbReference>